<evidence type="ECO:0000313" key="2">
    <source>
        <dbReference type="Proteomes" id="UP000887578"/>
    </source>
</evidence>
<dbReference type="InterPro" id="IPR029071">
    <property type="entry name" value="Ubiquitin-like_domsf"/>
</dbReference>
<protein>
    <submittedName>
        <fullName evidence="3">Uncharacterized protein</fullName>
    </submittedName>
</protein>
<dbReference type="WBParaSite" id="PDA_v2.g14911.t1">
    <property type="protein sequence ID" value="PDA_v2.g14911.t1"/>
    <property type="gene ID" value="PDA_v2.g14911"/>
</dbReference>
<dbReference type="SUPFAM" id="SSF54236">
    <property type="entry name" value="Ubiquitin-like"/>
    <property type="match status" value="1"/>
</dbReference>
<reference evidence="3" key="1">
    <citation type="submission" date="2022-11" db="UniProtKB">
        <authorList>
            <consortium name="WormBaseParasite"/>
        </authorList>
    </citation>
    <scope>IDENTIFICATION</scope>
</reference>
<name>A0A914PA22_9BILA</name>
<accession>A0A914PA22</accession>
<feature type="compositionally biased region" description="Polar residues" evidence="1">
    <location>
        <begin position="78"/>
        <end position="90"/>
    </location>
</feature>
<evidence type="ECO:0000256" key="1">
    <source>
        <dbReference type="SAM" id="MobiDB-lite"/>
    </source>
</evidence>
<dbReference type="Proteomes" id="UP000887578">
    <property type="component" value="Unplaced"/>
</dbReference>
<evidence type="ECO:0000313" key="3">
    <source>
        <dbReference type="WBParaSite" id="PDA_v2.g14911.t1"/>
    </source>
</evidence>
<keyword evidence="2" id="KW-1185">Reference proteome</keyword>
<organism evidence="2 3">
    <name type="scientific">Panagrolaimus davidi</name>
    <dbReference type="NCBI Taxonomy" id="227884"/>
    <lineage>
        <taxon>Eukaryota</taxon>
        <taxon>Metazoa</taxon>
        <taxon>Ecdysozoa</taxon>
        <taxon>Nematoda</taxon>
        <taxon>Chromadorea</taxon>
        <taxon>Rhabditida</taxon>
        <taxon>Tylenchina</taxon>
        <taxon>Panagrolaimomorpha</taxon>
        <taxon>Panagrolaimoidea</taxon>
        <taxon>Panagrolaimidae</taxon>
        <taxon>Panagrolaimus</taxon>
    </lineage>
</organism>
<dbReference type="AlphaFoldDB" id="A0A914PA22"/>
<proteinExistence type="predicted"/>
<feature type="region of interest" description="Disordered" evidence="1">
    <location>
        <begin position="61"/>
        <end position="90"/>
    </location>
</feature>
<sequence>MDIFEDPIFVIMNNDGNIIRVQVNKTYTFKKLRTRILNDCGIPLKLQCFTCADERNYADMDKEEGEEADNDRTLETEGASNMVTTSESNDVTDVNSRVDVQINNSGCHDMINGAAQEGTSCTFFVTYITLKCIDGKATAIFVKEMETIEAVMYRIQERSGLSLDHQEFTCFDKRTLEEKFWEEEYKRFVAAIQCEDDMVEAEVQNDQTANGSDDDTIKQLPEENAELLDPTRTCNLTTAVVNGEIDYERLNGKVLLVKTLYYFHGNWFVTNSQYSHRDQIAISFGHSGFRISSQFHISLENCQNLSSVLDRIICSNLKHLELSKIIIPFCDYKKLTGNKISILRLTNVVVNDENGVKIGIDKLWKEVKNVQHLEHTFNDGEAMSEIAQKLVELVPFENLEILNLENVQNGFDLQTFYQFLIKNTKVACSLSCSRKLLKQMQDIQKEMEKLYTKRFLRIVEQQ</sequence>